<dbReference type="InterPro" id="IPR011623">
    <property type="entry name" value="7TMR_DISM_rcpt_extracell_dom1"/>
</dbReference>
<gene>
    <name evidence="9" type="ordered locus">Mfla_2395</name>
</gene>
<keyword evidence="7" id="KW-0812">Transmembrane</keyword>
<dbReference type="Pfam" id="PF07696">
    <property type="entry name" value="7TMR-DISMED2"/>
    <property type="match status" value="1"/>
</dbReference>
<dbReference type="Gene3D" id="1.10.287.130">
    <property type="match status" value="1"/>
</dbReference>
<organism evidence="9 10">
    <name type="scientific">Methylobacillus flagellatus (strain ATCC 51484 / DSM 6875 / VKM B-1610 / KT)</name>
    <dbReference type="NCBI Taxonomy" id="265072"/>
    <lineage>
        <taxon>Bacteria</taxon>
        <taxon>Pseudomonadati</taxon>
        <taxon>Pseudomonadota</taxon>
        <taxon>Betaproteobacteria</taxon>
        <taxon>Nitrosomonadales</taxon>
        <taxon>Methylophilaceae</taxon>
        <taxon>Methylobacillus</taxon>
    </lineage>
</organism>
<feature type="transmembrane region" description="Helical" evidence="7">
    <location>
        <begin position="371"/>
        <end position="389"/>
    </location>
</feature>
<name>Q1GYM7_METFK</name>
<feature type="transmembrane region" description="Helical" evidence="7">
    <location>
        <begin position="310"/>
        <end position="328"/>
    </location>
</feature>
<evidence type="ECO:0000256" key="6">
    <source>
        <dbReference type="ARBA" id="ARBA00023012"/>
    </source>
</evidence>
<dbReference type="CDD" id="cd00082">
    <property type="entry name" value="HisKA"/>
    <property type="match status" value="1"/>
</dbReference>
<feature type="transmembrane region" description="Helical" evidence="7">
    <location>
        <begin position="253"/>
        <end position="271"/>
    </location>
</feature>
<dbReference type="SMART" id="SM00387">
    <property type="entry name" value="HATPase_c"/>
    <property type="match status" value="1"/>
</dbReference>
<dbReference type="InterPro" id="IPR036890">
    <property type="entry name" value="HATPase_C_sf"/>
</dbReference>
<keyword evidence="5 9" id="KW-0418">Kinase</keyword>
<dbReference type="Pfam" id="PF07695">
    <property type="entry name" value="7TMR-DISM_7TM"/>
    <property type="match status" value="1"/>
</dbReference>
<feature type="transmembrane region" description="Helical" evidence="7">
    <location>
        <begin position="214"/>
        <end position="233"/>
    </location>
</feature>
<dbReference type="eggNOG" id="COG2205">
    <property type="taxonomic scope" value="Bacteria"/>
</dbReference>
<comment type="catalytic activity">
    <reaction evidence="1">
        <text>ATP + protein L-histidine = ADP + protein N-phospho-L-histidine.</text>
        <dbReference type="EC" id="2.7.13.3"/>
    </reaction>
</comment>
<dbReference type="STRING" id="265072.Mfla_2395"/>
<evidence type="ECO:0000256" key="3">
    <source>
        <dbReference type="ARBA" id="ARBA00022553"/>
    </source>
</evidence>
<proteinExistence type="predicted"/>
<dbReference type="InterPro" id="IPR005467">
    <property type="entry name" value="His_kinase_dom"/>
</dbReference>
<feature type="domain" description="Histidine kinase" evidence="8">
    <location>
        <begin position="466"/>
        <end position="685"/>
    </location>
</feature>
<evidence type="ECO:0000256" key="2">
    <source>
        <dbReference type="ARBA" id="ARBA00012438"/>
    </source>
</evidence>
<dbReference type="HOGENOM" id="CLU_000445_105_2_4"/>
<keyword evidence="10" id="KW-1185">Reference proteome</keyword>
<dbReference type="PANTHER" id="PTHR43711">
    <property type="entry name" value="TWO-COMPONENT HISTIDINE KINASE"/>
    <property type="match status" value="1"/>
</dbReference>
<dbReference type="InterPro" id="IPR011622">
    <property type="entry name" value="7TMR_DISM_rcpt_extracell_dom2"/>
</dbReference>
<protein>
    <recommendedName>
        <fullName evidence="2">histidine kinase</fullName>
        <ecNumber evidence="2">2.7.13.3</ecNumber>
    </recommendedName>
</protein>
<dbReference type="InterPro" id="IPR036097">
    <property type="entry name" value="HisK_dim/P_sf"/>
</dbReference>
<keyword evidence="6" id="KW-0902">Two-component regulatory system</keyword>
<keyword evidence="7" id="KW-0472">Membrane</keyword>
<evidence type="ECO:0000313" key="9">
    <source>
        <dbReference type="EMBL" id="ABE50660.1"/>
    </source>
</evidence>
<feature type="transmembrane region" description="Helical" evidence="7">
    <location>
        <begin position="278"/>
        <end position="298"/>
    </location>
</feature>
<accession>Q1GYM7</accession>
<dbReference type="Proteomes" id="UP000002440">
    <property type="component" value="Chromosome"/>
</dbReference>
<keyword evidence="7" id="KW-1133">Transmembrane helix</keyword>
<keyword evidence="3" id="KW-0597">Phosphoprotein</keyword>
<keyword evidence="4" id="KW-0808">Transferase</keyword>
<dbReference type="Pfam" id="PF02518">
    <property type="entry name" value="HATPase_c"/>
    <property type="match status" value="1"/>
</dbReference>
<dbReference type="SMART" id="SM00388">
    <property type="entry name" value="HisKA"/>
    <property type="match status" value="1"/>
</dbReference>
<evidence type="ECO:0000256" key="7">
    <source>
        <dbReference type="SAM" id="Phobius"/>
    </source>
</evidence>
<dbReference type="Gene3D" id="2.60.40.2380">
    <property type="match status" value="1"/>
</dbReference>
<dbReference type="CDD" id="cd00075">
    <property type="entry name" value="HATPase"/>
    <property type="match status" value="1"/>
</dbReference>
<dbReference type="Pfam" id="PF00512">
    <property type="entry name" value="HisKA"/>
    <property type="match status" value="1"/>
</dbReference>
<dbReference type="SUPFAM" id="SSF55874">
    <property type="entry name" value="ATPase domain of HSP90 chaperone/DNA topoisomerase II/histidine kinase"/>
    <property type="match status" value="1"/>
</dbReference>
<dbReference type="SUPFAM" id="SSF47384">
    <property type="entry name" value="Homodimeric domain of signal transducing histidine kinase"/>
    <property type="match status" value="1"/>
</dbReference>
<sequence length="686" mass="77382">MIRLLRFFAIFLSFLPIYAHGFQVPSSLTEGIALEKAGAVSYLRDPSGTATLDDIIAQDEADAFKPLPPHWNAGYTTDTIWMKFTLDFPDIVNNKYWLEISPATLDDVVLYLPQAEHRYASMQLGDHHPVSARPILHRNFIFPLFSDANIPQHTYYVRLKTSNAMAFHATLWQPHLFVSAHSRPDSLTGAYYGVRLFLALFSFILWLWLRHNIFILYTLYQCVTCTAQAFLAGTAQISFPLEPLTADALQKSMNFLFMATILFFYATLFQIKRYLPSLFRLTQGMVVLELLIFIGISTQLLPFSGTMTNILPLINASILAYSSLWLLYHKHFDRVLYILAFVVGPGTHVLSSLQNLGLDLGPSIDLMDLSIVWSLSSLILVTLGIINIAKREAEKKLKAQELALELSQESQRVLDQRVQERTKQLALANAKLNAEIAERETLQAILENSLEQQKELMQAQQEFFAMASHEFRTPLAIIDTTSQRLSLLQSQPNLDITAMLTPALRKIRRATQRMSRIIDNFLSMDRLEGIQANQGFSQQPLDLGQLVQATVEHYRDFSDRNIVMESSPTPAHVLGDQYLLNLVISNLIDNALKYSPADTDIIARVFHGQHYCHVEIEDSGPGIAPEQQESIFEKYVRIEGNAAVHGTGLGLHVARRIAENHGGQLIARSTLGQGTCFRLTLPRNPQ</sequence>
<dbReference type="KEGG" id="mfa:Mfla_2395"/>
<dbReference type="InterPro" id="IPR003661">
    <property type="entry name" value="HisK_dim/P_dom"/>
</dbReference>
<feature type="transmembrane region" description="Helical" evidence="7">
    <location>
        <begin position="189"/>
        <end position="209"/>
    </location>
</feature>
<evidence type="ECO:0000259" key="8">
    <source>
        <dbReference type="PROSITE" id="PS50109"/>
    </source>
</evidence>
<evidence type="ECO:0000256" key="1">
    <source>
        <dbReference type="ARBA" id="ARBA00000085"/>
    </source>
</evidence>
<dbReference type="InterPro" id="IPR003594">
    <property type="entry name" value="HATPase_dom"/>
</dbReference>
<dbReference type="PROSITE" id="PS50109">
    <property type="entry name" value="HIS_KIN"/>
    <property type="match status" value="1"/>
</dbReference>
<feature type="transmembrane region" description="Helical" evidence="7">
    <location>
        <begin position="335"/>
        <end position="351"/>
    </location>
</feature>
<evidence type="ECO:0000256" key="4">
    <source>
        <dbReference type="ARBA" id="ARBA00022679"/>
    </source>
</evidence>
<dbReference type="InterPro" id="IPR004358">
    <property type="entry name" value="Sig_transdc_His_kin-like_C"/>
</dbReference>
<evidence type="ECO:0000256" key="5">
    <source>
        <dbReference type="ARBA" id="ARBA00022777"/>
    </source>
</evidence>
<reference evidence="9 10" key="1">
    <citation type="submission" date="2006-03" db="EMBL/GenBank/DDBJ databases">
        <title>Complete sequence of Methylobacillus flagellatus KT.</title>
        <authorList>
            <consortium name="US DOE Joint Genome Institute"/>
            <person name="Copeland A."/>
            <person name="Lucas S."/>
            <person name="Lapidus A."/>
            <person name="Barry K."/>
            <person name="Detter J.C."/>
            <person name="Glavina del Rio T."/>
            <person name="Hammon N."/>
            <person name="Israni S."/>
            <person name="Dalin E."/>
            <person name="Tice H."/>
            <person name="Pitluck S."/>
            <person name="Brettin T."/>
            <person name="Bruce D."/>
            <person name="Han C."/>
            <person name="Tapia R."/>
            <person name="Saunders E."/>
            <person name="Gilna P."/>
            <person name="Schmutz J."/>
            <person name="Larimer F."/>
            <person name="Land M."/>
            <person name="Kyrpides N."/>
            <person name="Anderson I."/>
            <person name="Richardson P."/>
        </authorList>
    </citation>
    <scope>NUCLEOTIDE SEQUENCE [LARGE SCALE GENOMIC DNA]</scope>
    <source>
        <strain evidence="10">KT / ATCC 51484 / DSM 6875</strain>
    </source>
</reference>
<dbReference type="InterPro" id="IPR050736">
    <property type="entry name" value="Sensor_HK_Regulatory"/>
</dbReference>
<dbReference type="EMBL" id="CP000284">
    <property type="protein sequence ID" value="ABE50660.1"/>
    <property type="molecule type" value="Genomic_DNA"/>
</dbReference>
<dbReference type="RefSeq" id="WP_011480613.1">
    <property type="nucleotide sequence ID" value="NC_007947.1"/>
</dbReference>
<dbReference type="Gene3D" id="3.30.565.10">
    <property type="entry name" value="Histidine kinase-like ATPase, C-terminal domain"/>
    <property type="match status" value="1"/>
</dbReference>
<evidence type="ECO:0000313" key="10">
    <source>
        <dbReference type="Proteomes" id="UP000002440"/>
    </source>
</evidence>
<dbReference type="EC" id="2.7.13.3" evidence="2"/>
<dbReference type="AlphaFoldDB" id="Q1GYM7"/>
<dbReference type="GO" id="GO:0000155">
    <property type="term" value="F:phosphorelay sensor kinase activity"/>
    <property type="evidence" value="ECO:0007669"/>
    <property type="project" value="InterPro"/>
</dbReference>
<dbReference type="PANTHER" id="PTHR43711:SF1">
    <property type="entry name" value="HISTIDINE KINASE 1"/>
    <property type="match status" value="1"/>
</dbReference>
<dbReference type="PRINTS" id="PR00344">
    <property type="entry name" value="BCTRLSENSOR"/>
</dbReference>